<dbReference type="GO" id="GO:0009055">
    <property type="term" value="F:electron transfer activity"/>
    <property type="evidence" value="ECO:0007669"/>
    <property type="project" value="InterPro"/>
</dbReference>
<feature type="binding site" description="covalent" evidence="11">
    <location>
        <position position="66"/>
    </location>
    <ligand>
        <name>heme c</name>
        <dbReference type="ChEBI" id="CHEBI:61717"/>
        <label>1</label>
    </ligand>
</feature>
<keyword evidence="4 11" id="KW-0349">Heme</keyword>
<dbReference type="AlphaFoldDB" id="A0AB33WQ43"/>
<reference evidence="14 15" key="1">
    <citation type="journal article" date="2012" name="PLoS Genet.">
        <title>Comparative Genomics of Plant-Associated Pseudomonas spp.: Insights into Diversity and Inheritance of Traits Involved in Multitrophic Interactions.</title>
        <authorList>
            <person name="Loper J.E."/>
            <person name="Hassan K.A."/>
            <person name="Mavrodi D.V."/>
            <person name="Davis E.W.II."/>
            <person name="Lim C.K."/>
            <person name="Shaffer B.T."/>
            <person name="Elbourne L.D."/>
            <person name="Stockwell V.O."/>
            <person name="Hartney S.L."/>
            <person name="Breakwell K."/>
            <person name="Henkels M.D."/>
            <person name="Tetu S.G."/>
            <person name="Rangel L.I."/>
            <person name="Kidarsa T.A."/>
            <person name="Wilson N.L."/>
            <person name="van de Mortel J.E."/>
            <person name="Song C."/>
            <person name="Blumhagen R."/>
            <person name="Radune D."/>
            <person name="Hostetler J.B."/>
            <person name="Brinkac L.M."/>
            <person name="Durkin A.S."/>
            <person name="Kluepfel D.A."/>
            <person name="Wechter W.P."/>
            <person name="Anderson A.J."/>
            <person name="Kim Y.C."/>
            <person name="Pierson L.S.III."/>
            <person name="Pierson E.A."/>
            <person name="Lindow S.E."/>
            <person name="Kobayashi D.Y."/>
            <person name="Raaijmakers J.M."/>
            <person name="Weller D.M."/>
            <person name="Thomashow L.S."/>
            <person name="Allen A.E."/>
            <person name="Paulsen I.T."/>
        </authorList>
    </citation>
    <scope>NUCLEOTIDE SEQUENCE [LARGE SCALE GENOMIC DNA]</scope>
    <source>
        <strain evidence="14 15">O6</strain>
    </source>
</reference>
<feature type="domain" description="Cytochrome c" evidence="13">
    <location>
        <begin position="49"/>
        <end position="152"/>
    </location>
</feature>
<dbReference type="SUPFAM" id="SSF46626">
    <property type="entry name" value="Cytochrome c"/>
    <property type="match status" value="3"/>
</dbReference>
<evidence type="ECO:0000256" key="6">
    <source>
        <dbReference type="ARBA" id="ARBA00022729"/>
    </source>
</evidence>
<dbReference type="Proteomes" id="UP000003790">
    <property type="component" value="Chromosome"/>
</dbReference>
<comment type="cofactor">
    <cofactor evidence="11">
        <name>heme c</name>
        <dbReference type="ChEBI" id="CHEBI:61717"/>
    </cofactor>
    <text evidence="11">Binds 3 heme c groups covalently per subunit.</text>
</comment>
<dbReference type="EMBL" id="AHOT01000023">
    <property type="protein sequence ID" value="EIM15145.1"/>
    <property type="molecule type" value="Genomic_DNA"/>
</dbReference>
<sequence>MNNRRFARTAGWLALPCLVAAGLLAWYVTRQPASPFEQEQAAAASFDPALVSRGEYVARVSDCVACHSLPGKAPFAGGLEMATPLGAIHATNVTPDRDTGIGAYSLADFDRAVRQGVAPGGRRLYPAMPYPSYVKLSDDDMRALYAFFMKGVQPASQPNVPSDIPWPLNMRWPIALWNGLFAPTTPYAAKPAEDALWNRGAYIVQGPGHCGSCHTPRGLAFNEKALDESGAPFLAGALLDGWYAPSLRQDPNSGLGRWSEPQIVQFLKTGRNKHAVVYGSMTEAFNNSTQFMADEDLAAIARYLKSLPGDPQRDGTPWQYQAVSAARLDSPGAHTYVTRCASCHGLDGQGQAEWMPPLAGATSALAKENASAINITLNGSQRVVAAGVPDAYRMPAFREQLSDREIAEVLTFVRGTWGNQGGAVDAQAVGKLRGHTDPASSSPIILHMR</sequence>
<dbReference type="PROSITE" id="PS51007">
    <property type="entry name" value="CYTC"/>
    <property type="match status" value="3"/>
</dbReference>
<feature type="domain" description="Cytochrome c" evidence="13">
    <location>
        <begin position="327"/>
        <end position="417"/>
    </location>
</feature>
<feature type="binding site" description="covalent" evidence="11">
    <location>
        <position position="340"/>
    </location>
    <ligand>
        <name>heme c</name>
        <dbReference type="ChEBI" id="CHEBI:61717"/>
        <label>3</label>
    </ligand>
</feature>
<feature type="binding site" description="axial binding residue" evidence="12">
    <location>
        <position position="67"/>
    </location>
    <ligand>
        <name>heme c</name>
        <dbReference type="ChEBI" id="CHEBI:61717"/>
        <label>1</label>
    </ligand>
    <ligandPart>
        <name>Fe</name>
        <dbReference type="ChEBI" id="CHEBI:18248"/>
    </ligandPart>
</feature>
<evidence type="ECO:0000313" key="15">
    <source>
        <dbReference type="Proteomes" id="UP000003790"/>
    </source>
</evidence>
<evidence type="ECO:0000259" key="13">
    <source>
        <dbReference type="PROSITE" id="PS51007"/>
    </source>
</evidence>
<evidence type="ECO:0000256" key="11">
    <source>
        <dbReference type="PIRSR" id="PIRSR000018-50"/>
    </source>
</evidence>
<evidence type="ECO:0000256" key="5">
    <source>
        <dbReference type="ARBA" id="ARBA00022723"/>
    </source>
</evidence>
<evidence type="ECO:0000256" key="7">
    <source>
        <dbReference type="ARBA" id="ARBA00022737"/>
    </source>
</evidence>
<comment type="subcellular location">
    <subcellularLocation>
        <location evidence="1">Cell membrane</location>
    </subcellularLocation>
</comment>
<evidence type="ECO:0000256" key="12">
    <source>
        <dbReference type="PIRSR" id="PIRSR000018-51"/>
    </source>
</evidence>
<feature type="binding site" description="covalent" evidence="11">
    <location>
        <position position="63"/>
    </location>
    <ligand>
        <name>heme c</name>
        <dbReference type="ChEBI" id="CHEBI:61717"/>
        <label>1</label>
    </ligand>
</feature>
<dbReference type="GO" id="GO:0005506">
    <property type="term" value="F:iron ion binding"/>
    <property type="evidence" value="ECO:0007669"/>
    <property type="project" value="InterPro"/>
</dbReference>
<keyword evidence="6" id="KW-0732">Signal</keyword>
<evidence type="ECO:0000256" key="4">
    <source>
        <dbReference type="ARBA" id="ARBA00022617"/>
    </source>
</evidence>
<dbReference type="Pfam" id="PF00034">
    <property type="entry name" value="Cytochrom_C"/>
    <property type="match status" value="2"/>
</dbReference>
<protein>
    <submittedName>
        <fullName evidence="14">Cytochrome c family protein</fullName>
    </submittedName>
</protein>
<evidence type="ECO:0000256" key="2">
    <source>
        <dbReference type="ARBA" id="ARBA00022448"/>
    </source>
</evidence>
<keyword evidence="2" id="KW-0813">Transport</keyword>
<evidence type="ECO:0000313" key="14">
    <source>
        <dbReference type="EMBL" id="EIM15145.1"/>
    </source>
</evidence>
<dbReference type="InterPro" id="IPR036909">
    <property type="entry name" value="Cyt_c-like_dom_sf"/>
</dbReference>
<feature type="binding site" description="covalent" evidence="11">
    <location>
        <position position="343"/>
    </location>
    <ligand>
        <name>heme c</name>
        <dbReference type="ChEBI" id="CHEBI:61717"/>
        <label>3</label>
    </ligand>
</feature>
<dbReference type="PANTHER" id="PTHR35008:SF8">
    <property type="entry name" value="ALCOHOL DEHYDROGENASE CYTOCHROME C SUBUNIT"/>
    <property type="match status" value="1"/>
</dbReference>
<name>A0AB33WQ43_9PSED</name>
<feature type="binding site" description="axial binding residue" evidence="12">
    <location>
        <position position="214"/>
    </location>
    <ligand>
        <name>heme c</name>
        <dbReference type="ChEBI" id="CHEBI:61717"/>
        <label>2</label>
    </ligand>
    <ligandPart>
        <name>Fe</name>
        <dbReference type="ChEBI" id="CHEBI:18248"/>
    </ligandPart>
</feature>
<keyword evidence="8" id="KW-0249">Electron transport</keyword>
<dbReference type="InterPro" id="IPR009056">
    <property type="entry name" value="Cyt_c-like_dom"/>
</dbReference>
<dbReference type="GO" id="GO:0005886">
    <property type="term" value="C:plasma membrane"/>
    <property type="evidence" value="ECO:0007669"/>
    <property type="project" value="UniProtKB-SubCell"/>
</dbReference>
<feature type="binding site" description="axial binding residue" evidence="12">
    <location>
        <position position="344"/>
    </location>
    <ligand>
        <name>heme c</name>
        <dbReference type="ChEBI" id="CHEBI:61717"/>
        <label>3</label>
    </ligand>
    <ligandPart>
        <name>Fe</name>
        <dbReference type="ChEBI" id="CHEBI:18248"/>
    </ligandPart>
</feature>
<keyword evidence="3" id="KW-1003">Cell membrane</keyword>
<evidence type="ECO:0000256" key="10">
    <source>
        <dbReference type="ARBA" id="ARBA00023136"/>
    </source>
</evidence>
<dbReference type="RefSeq" id="WP_009049028.1">
    <property type="nucleotide sequence ID" value="NZ_CM001490.1"/>
</dbReference>
<gene>
    <name evidence="14" type="ORF">PchlO6_3190</name>
</gene>
<feature type="domain" description="Cytochrome c" evidence="13">
    <location>
        <begin position="195"/>
        <end position="308"/>
    </location>
</feature>
<dbReference type="PRINTS" id="PR00605">
    <property type="entry name" value="CYTCHROMECIC"/>
</dbReference>
<dbReference type="PANTHER" id="PTHR35008">
    <property type="entry name" value="BLL4482 PROTEIN-RELATED"/>
    <property type="match status" value="1"/>
</dbReference>
<dbReference type="GO" id="GO:0016614">
    <property type="term" value="F:oxidoreductase activity, acting on CH-OH group of donors"/>
    <property type="evidence" value="ECO:0007669"/>
    <property type="project" value="InterPro"/>
</dbReference>
<evidence type="ECO:0000256" key="9">
    <source>
        <dbReference type="ARBA" id="ARBA00023004"/>
    </source>
</evidence>
<dbReference type="InterPro" id="IPR008168">
    <property type="entry name" value="Cyt_C_IC"/>
</dbReference>
<evidence type="ECO:0000256" key="8">
    <source>
        <dbReference type="ARBA" id="ARBA00022982"/>
    </source>
</evidence>
<dbReference type="PIRSF" id="PIRSF000018">
    <property type="entry name" value="Mb_ADH_cyt_c"/>
    <property type="match status" value="1"/>
</dbReference>
<keyword evidence="5 12" id="KW-0479">Metal-binding</keyword>
<organism evidence="14 15">
    <name type="scientific">Pseudomonas chlororaphis O6</name>
    <dbReference type="NCBI Taxonomy" id="1037915"/>
    <lineage>
        <taxon>Bacteria</taxon>
        <taxon>Pseudomonadati</taxon>
        <taxon>Pseudomonadota</taxon>
        <taxon>Gammaproteobacteria</taxon>
        <taxon>Pseudomonadales</taxon>
        <taxon>Pseudomonadaceae</taxon>
        <taxon>Pseudomonas</taxon>
    </lineage>
</organism>
<evidence type="ECO:0000256" key="1">
    <source>
        <dbReference type="ARBA" id="ARBA00004236"/>
    </source>
</evidence>
<dbReference type="InterPro" id="IPR014353">
    <property type="entry name" value="Membr-bd_ADH_cyt_c"/>
</dbReference>
<keyword evidence="10" id="KW-0472">Membrane</keyword>
<proteinExistence type="predicted"/>
<dbReference type="InterPro" id="IPR051459">
    <property type="entry name" value="Cytochrome_c-type_DH"/>
</dbReference>
<accession>A0AB33WQ43</accession>
<comment type="caution">
    <text evidence="14">The sequence shown here is derived from an EMBL/GenBank/DDBJ whole genome shotgun (WGS) entry which is preliminary data.</text>
</comment>
<dbReference type="GO" id="GO:0020037">
    <property type="term" value="F:heme binding"/>
    <property type="evidence" value="ECO:0007669"/>
    <property type="project" value="InterPro"/>
</dbReference>
<keyword evidence="7" id="KW-0677">Repeat</keyword>
<feature type="binding site" description="covalent" evidence="11">
    <location>
        <position position="213"/>
    </location>
    <ligand>
        <name>heme c</name>
        <dbReference type="ChEBI" id="CHEBI:61717"/>
        <label>2</label>
    </ligand>
</feature>
<feature type="binding site" description="covalent" evidence="11">
    <location>
        <position position="210"/>
    </location>
    <ligand>
        <name>heme c</name>
        <dbReference type="ChEBI" id="CHEBI:61717"/>
        <label>2</label>
    </ligand>
</feature>
<dbReference type="Gene3D" id="1.10.760.10">
    <property type="entry name" value="Cytochrome c-like domain"/>
    <property type="match status" value="3"/>
</dbReference>
<evidence type="ECO:0000256" key="3">
    <source>
        <dbReference type="ARBA" id="ARBA00022475"/>
    </source>
</evidence>
<keyword evidence="9 12" id="KW-0408">Iron</keyword>